<dbReference type="RefSeq" id="YP_009303392.1">
    <property type="nucleotide sequence ID" value="NC_031255.2"/>
</dbReference>
<dbReference type="OrthoDB" id="19144at10239"/>
<name>A0A142K9Z7_9CAUD</name>
<organism evidence="1 2">
    <name type="scientific">Gordonia phage Schnabeltier</name>
    <dbReference type="NCBI Taxonomy" id="1821561"/>
    <lineage>
        <taxon>Viruses</taxon>
        <taxon>Duplodnaviria</taxon>
        <taxon>Heunggongvirae</taxon>
        <taxon>Uroviricota</taxon>
        <taxon>Caudoviricetes</taxon>
        <taxon>Schnabeltiervirus</taxon>
        <taxon>Schnabeltiervirus schnabeltier</taxon>
    </lineage>
</organism>
<accession>A0A142K9Z7</accession>
<protein>
    <submittedName>
        <fullName evidence="1">Head-to-tail connector complex protein</fullName>
    </submittedName>
</protein>
<dbReference type="EMBL" id="KU963252">
    <property type="protein sequence ID" value="AMS02930.1"/>
    <property type="molecule type" value="Genomic_DNA"/>
</dbReference>
<proteinExistence type="predicted"/>
<gene>
    <name evidence="1" type="primary">9</name>
    <name evidence="1" type="ORF">SEA_SCHNABELTIER_9</name>
</gene>
<dbReference type="GeneID" id="29124539"/>
<dbReference type="Proteomes" id="UP000204094">
    <property type="component" value="Segment"/>
</dbReference>
<keyword evidence="2" id="KW-1185">Reference proteome</keyword>
<evidence type="ECO:0000313" key="1">
    <source>
        <dbReference type="EMBL" id="AMS02930.1"/>
    </source>
</evidence>
<dbReference type="KEGG" id="vg:29124539"/>
<evidence type="ECO:0000313" key="2">
    <source>
        <dbReference type="Proteomes" id="UP000204094"/>
    </source>
</evidence>
<sequence>MLGSETCVLAGEIEYDGDNNPIPDTGSPKTVEGCTVEPLDGTDTTASDRSGTSTRLRVFIPLTSGVSGDTVITSIGARGGPFEIEGDPQPFIDVEDPELSGYVVIAYSAKG</sequence>
<reference evidence="1" key="1">
    <citation type="submission" date="2018-02" db="EMBL/GenBank/DDBJ databases">
        <authorList>
            <person name="Arnold Z.M."/>
            <person name="Basina A."/>
            <person name="Iyer A.M."/>
            <person name="Stoner T.H."/>
            <person name="Kasturiarachi N.S."/>
            <person name="Pressimone C.A."/>
            <person name="Schiebel J.G."/>
            <person name="Furbee E.C."/>
            <person name="Grubb S.R."/>
            <person name="Warner M.H."/>
            <person name="Montgomery M.T."/>
            <person name="Garlena R.A."/>
            <person name="Russell D.A."/>
            <person name="Pope W.H."/>
            <person name="Jacobs-Sera D."/>
            <person name="Hendrix R.W."/>
            <person name="Hatfull G.F."/>
        </authorList>
    </citation>
    <scope>NUCLEOTIDE SEQUENCE</scope>
</reference>